<dbReference type="GO" id="GO:0003677">
    <property type="term" value="F:DNA binding"/>
    <property type="evidence" value="ECO:0007669"/>
    <property type="project" value="UniProtKB-KW"/>
</dbReference>
<dbReference type="NCBIfam" id="NF033788">
    <property type="entry name" value="HTH_metalloreg"/>
    <property type="match status" value="1"/>
</dbReference>
<keyword evidence="2" id="KW-0238">DNA-binding</keyword>
<dbReference type="SMART" id="SM00418">
    <property type="entry name" value="HTH_ARSR"/>
    <property type="match status" value="1"/>
</dbReference>
<accession>A0A037ZJQ1</accession>
<dbReference type="CDD" id="cd00090">
    <property type="entry name" value="HTH_ARSR"/>
    <property type="match status" value="1"/>
</dbReference>
<name>A0A037ZJQ1_9RHOB</name>
<evidence type="ECO:0000256" key="2">
    <source>
        <dbReference type="ARBA" id="ARBA00023125"/>
    </source>
</evidence>
<dbReference type="InterPro" id="IPR036388">
    <property type="entry name" value="WH-like_DNA-bd_sf"/>
</dbReference>
<evidence type="ECO:0000313" key="5">
    <source>
        <dbReference type="EMBL" id="KAJ56323.1"/>
    </source>
</evidence>
<reference evidence="5 6" key="1">
    <citation type="submission" date="2014-03" db="EMBL/GenBank/DDBJ databases">
        <title>Draft Genome Sequence of Actibacterium mucosum KCTC 23349, a Marine Alphaproteobacterium with Complex Ionic Requirements Isolated from Mediterranean Seawater at Malvarrosa Beach, Valencia, Spain.</title>
        <authorList>
            <person name="Arahal D.R."/>
            <person name="Shao Z."/>
            <person name="Lai Q."/>
            <person name="Pujalte M.J."/>
        </authorList>
    </citation>
    <scope>NUCLEOTIDE SEQUENCE [LARGE SCALE GENOMIC DNA]</scope>
    <source>
        <strain evidence="5 6">KCTC 23349</strain>
    </source>
</reference>
<comment type="caution">
    <text evidence="5">The sequence shown here is derived from an EMBL/GenBank/DDBJ whole genome shotgun (WGS) entry which is preliminary data.</text>
</comment>
<dbReference type="InterPro" id="IPR036390">
    <property type="entry name" value="WH_DNA-bd_sf"/>
</dbReference>
<evidence type="ECO:0000256" key="1">
    <source>
        <dbReference type="ARBA" id="ARBA00023015"/>
    </source>
</evidence>
<dbReference type="AlphaFoldDB" id="A0A037ZJQ1"/>
<evidence type="ECO:0000259" key="4">
    <source>
        <dbReference type="PROSITE" id="PS50987"/>
    </source>
</evidence>
<gene>
    <name evidence="5" type="ORF">ACMU_05085</name>
</gene>
<dbReference type="PRINTS" id="PR00778">
    <property type="entry name" value="HTHARSR"/>
</dbReference>
<dbReference type="EMBL" id="JFKE01000002">
    <property type="protein sequence ID" value="KAJ56323.1"/>
    <property type="molecule type" value="Genomic_DNA"/>
</dbReference>
<organism evidence="5 6">
    <name type="scientific">Actibacterium mucosum KCTC 23349</name>
    <dbReference type="NCBI Taxonomy" id="1454373"/>
    <lineage>
        <taxon>Bacteria</taxon>
        <taxon>Pseudomonadati</taxon>
        <taxon>Pseudomonadota</taxon>
        <taxon>Alphaproteobacteria</taxon>
        <taxon>Rhodobacterales</taxon>
        <taxon>Roseobacteraceae</taxon>
        <taxon>Actibacterium</taxon>
    </lineage>
</organism>
<dbReference type="InterPro" id="IPR051011">
    <property type="entry name" value="Metal_resp_trans_reg"/>
</dbReference>
<dbReference type="InterPro" id="IPR011991">
    <property type="entry name" value="ArsR-like_HTH"/>
</dbReference>
<protein>
    <recommendedName>
        <fullName evidence="4">HTH arsR-type domain-containing protein</fullName>
    </recommendedName>
</protein>
<keyword evidence="1" id="KW-0805">Transcription regulation</keyword>
<dbReference type="Pfam" id="PF01022">
    <property type="entry name" value="HTH_5"/>
    <property type="match status" value="1"/>
</dbReference>
<dbReference type="GO" id="GO:0003700">
    <property type="term" value="F:DNA-binding transcription factor activity"/>
    <property type="evidence" value="ECO:0007669"/>
    <property type="project" value="InterPro"/>
</dbReference>
<dbReference type="Proteomes" id="UP000026249">
    <property type="component" value="Unassembled WGS sequence"/>
</dbReference>
<dbReference type="STRING" id="1454373.ACMU_05085"/>
<sequence length="113" mass="12242">MDAQFEATDDAVFAFARAAPDAPEQAAKFLKSLGHPDRLKVLCSLVGGEQSVASIEAQVGASQSAVSQHLSRLRSEGLLQARRDGRQVYYSIADPTVFGVIELLYRKFCAPKT</sequence>
<dbReference type="PANTHER" id="PTHR43132:SF2">
    <property type="entry name" value="ARSENICAL RESISTANCE OPERON REPRESSOR ARSR-RELATED"/>
    <property type="match status" value="1"/>
</dbReference>
<keyword evidence="6" id="KW-1185">Reference proteome</keyword>
<dbReference type="Gene3D" id="1.10.10.10">
    <property type="entry name" value="Winged helix-like DNA-binding domain superfamily/Winged helix DNA-binding domain"/>
    <property type="match status" value="1"/>
</dbReference>
<dbReference type="OrthoDB" id="194599at2"/>
<dbReference type="PROSITE" id="PS50987">
    <property type="entry name" value="HTH_ARSR_2"/>
    <property type="match status" value="1"/>
</dbReference>
<proteinExistence type="predicted"/>
<dbReference type="SUPFAM" id="SSF46785">
    <property type="entry name" value="Winged helix' DNA-binding domain"/>
    <property type="match status" value="1"/>
</dbReference>
<evidence type="ECO:0000313" key="6">
    <source>
        <dbReference type="Proteomes" id="UP000026249"/>
    </source>
</evidence>
<feature type="domain" description="HTH arsR-type" evidence="4">
    <location>
        <begin position="18"/>
        <end position="112"/>
    </location>
</feature>
<keyword evidence="3" id="KW-0804">Transcription</keyword>
<dbReference type="InterPro" id="IPR001845">
    <property type="entry name" value="HTH_ArsR_DNA-bd_dom"/>
</dbReference>
<dbReference type="PANTHER" id="PTHR43132">
    <property type="entry name" value="ARSENICAL RESISTANCE OPERON REPRESSOR ARSR-RELATED"/>
    <property type="match status" value="1"/>
</dbReference>
<evidence type="ECO:0000256" key="3">
    <source>
        <dbReference type="ARBA" id="ARBA00023163"/>
    </source>
</evidence>